<evidence type="ECO:0000313" key="1">
    <source>
        <dbReference type="EMBL" id="SIS95218.1"/>
    </source>
</evidence>
<accession>A0A1N7NAF4</accession>
<protein>
    <submittedName>
        <fullName evidence="1">Uncharacterized protein</fullName>
    </submittedName>
</protein>
<proteinExistence type="predicted"/>
<name>A0A1N7NAF4_9FLAO</name>
<reference evidence="2" key="1">
    <citation type="submission" date="2017-01" db="EMBL/GenBank/DDBJ databases">
        <authorList>
            <person name="Varghese N."/>
            <person name="Submissions S."/>
        </authorList>
    </citation>
    <scope>NUCLEOTIDE SEQUENCE [LARGE SCALE GENOMIC DNA]</scope>
    <source>
        <strain evidence="2">DSM 23145</strain>
    </source>
</reference>
<dbReference type="STRING" id="713588.SAMN05421789_11313"/>
<gene>
    <name evidence="1" type="ORF">SAMN05421789_11313</name>
</gene>
<organism evidence="1 2">
    <name type="scientific">Kaistella chaponensis</name>
    <dbReference type="NCBI Taxonomy" id="713588"/>
    <lineage>
        <taxon>Bacteria</taxon>
        <taxon>Pseudomonadati</taxon>
        <taxon>Bacteroidota</taxon>
        <taxon>Flavobacteriia</taxon>
        <taxon>Flavobacteriales</taxon>
        <taxon>Weeksellaceae</taxon>
        <taxon>Chryseobacterium group</taxon>
        <taxon>Kaistella</taxon>
    </lineage>
</organism>
<sequence>MLQFALYLYYPFYAQKIKINYYFATISLRFKYSTSEYLKPVKTLKHKNVTGYADKLIKLFGVDSESKEYDDLEKDSPEDDFLRT</sequence>
<evidence type="ECO:0000313" key="2">
    <source>
        <dbReference type="Proteomes" id="UP000185839"/>
    </source>
</evidence>
<dbReference type="AlphaFoldDB" id="A0A1N7NAF4"/>
<keyword evidence="2" id="KW-1185">Reference proteome</keyword>
<dbReference type="Proteomes" id="UP000185839">
    <property type="component" value="Unassembled WGS sequence"/>
</dbReference>
<dbReference type="EMBL" id="FTOI01000013">
    <property type="protein sequence ID" value="SIS95218.1"/>
    <property type="molecule type" value="Genomic_DNA"/>
</dbReference>